<evidence type="ECO:0000259" key="6">
    <source>
        <dbReference type="PROSITE" id="PS51294"/>
    </source>
</evidence>
<feature type="domain" description="HTH myb-type" evidence="6">
    <location>
        <begin position="72"/>
        <end position="122"/>
    </location>
</feature>
<gene>
    <name evidence="7" type="ORF">Cgig2_002423</name>
</gene>
<dbReference type="InterPro" id="IPR001005">
    <property type="entry name" value="SANT/Myb"/>
</dbReference>
<dbReference type="Pfam" id="PF13921">
    <property type="entry name" value="Myb_DNA-bind_6"/>
    <property type="match status" value="1"/>
</dbReference>
<comment type="subcellular location">
    <subcellularLocation>
        <location evidence="1">Nucleus</location>
    </subcellularLocation>
</comment>
<dbReference type="Proteomes" id="UP001153076">
    <property type="component" value="Unassembled WGS sequence"/>
</dbReference>
<evidence type="ECO:0000259" key="5">
    <source>
        <dbReference type="PROSITE" id="PS50090"/>
    </source>
</evidence>
<dbReference type="GO" id="GO:0005634">
    <property type="term" value="C:nucleus"/>
    <property type="evidence" value="ECO:0007669"/>
    <property type="project" value="UniProtKB-SubCell"/>
</dbReference>
<dbReference type="PROSITE" id="PS51294">
    <property type="entry name" value="HTH_MYB"/>
    <property type="match status" value="2"/>
</dbReference>
<evidence type="ECO:0000256" key="2">
    <source>
        <dbReference type="ARBA" id="ARBA00022737"/>
    </source>
</evidence>
<dbReference type="GO" id="GO:0000981">
    <property type="term" value="F:DNA-binding transcription factor activity, RNA polymerase II-specific"/>
    <property type="evidence" value="ECO:0007669"/>
    <property type="project" value="TreeGrafter"/>
</dbReference>
<evidence type="ECO:0000256" key="4">
    <source>
        <dbReference type="ARBA" id="ARBA00023242"/>
    </source>
</evidence>
<dbReference type="SMART" id="SM00717">
    <property type="entry name" value="SANT"/>
    <property type="match status" value="2"/>
</dbReference>
<dbReference type="InterPro" id="IPR017930">
    <property type="entry name" value="Myb_dom"/>
</dbReference>
<proteinExistence type="predicted"/>
<dbReference type="OrthoDB" id="2143914at2759"/>
<evidence type="ECO:0000313" key="7">
    <source>
        <dbReference type="EMBL" id="KAJ8449291.1"/>
    </source>
</evidence>
<dbReference type="GO" id="GO:0000978">
    <property type="term" value="F:RNA polymerase II cis-regulatory region sequence-specific DNA binding"/>
    <property type="evidence" value="ECO:0007669"/>
    <property type="project" value="TreeGrafter"/>
</dbReference>
<dbReference type="SUPFAM" id="SSF46689">
    <property type="entry name" value="Homeodomain-like"/>
    <property type="match status" value="1"/>
</dbReference>
<dbReference type="FunFam" id="1.10.10.60:FF:000010">
    <property type="entry name" value="Transcriptional activator Myb isoform A"/>
    <property type="match status" value="1"/>
</dbReference>
<dbReference type="PANTHER" id="PTHR45614:SF252">
    <property type="entry name" value="TRANSCRIPTION FACTOR MYB3R-2-LIKE"/>
    <property type="match status" value="1"/>
</dbReference>
<keyword evidence="3" id="KW-0238">DNA-binding</keyword>
<dbReference type="AlphaFoldDB" id="A0A9Q1KR29"/>
<evidence type="ECO:0000256" key="1">
    <source>
        <dbReference type="ARBA" id="ARBA00004123"/>
    </source>
</evidence>
<keyword evidence="8" id="KW-1185">Reference proteome</keyword>
<evidence type="ECO:0000256" key="3">
    <source>
        <dbReference type="ARBA" id="ARBA00023125"/>
    </source>
</evidence>
<sequence>MRTDVQCLHRWQKVLNPELVKGPWTKEEDDRIIELVQKHGCRKWSVIAKSLPCRNGKQCRERWHNHLDPAIKKDAWTEEEESLLNYYHQIYGNKWAKIARFLPGRTDNAIKNHWNCSLKKKLDLDAIQASVPSLLQTMPEIRTSESELDLSAVKADDCVYTNSSLASDSGSETFSTELAVGSTPGRSLQSEIRADVNEQAEIVRGPEHCLNQLSRMLLDEQRASLSRADTSLNMSTPSNYEAAGLTPRTTLESCKRPRGNGLSDDLGFSNLDKSFLSLSTPGFSEDTSQGKKKNKVHGVSASFEDNYHGLLWYKPPKFKISENGVEDGICSVDNIDNQLSPFYFSTPSNYARSAPTSPESMLRNSARSFSAPSIIRKRSSGKLINLDGTTKFREVAHKPVERCLEPSFDMEADLGKAKHGSSVASANDMLGLMSIS</sequence>
<protein>
    <submittedName>
        <fullName evidence="7">Uncharacterized protein</fullName>
    </submittedName>
</protein>
<name>A0A9Q1KR29_9CARY</name>
<dbReference type="CDD" id="cd00167">
    <property type="entry name" value="SANT"/>
    <property type="match status" value="2"/>
</dbReference>
<dbReference type="PANTHER" id="PTHR45614">
    <property type="entry name" value="MYB PROTEIN-RELATED"/>
    <property type="match status" value="1"/>
</dbReference>
<dbReference type="PROSITE" id="PS50090">
    <property type="entry name" value="MYB_LIKE"/>
    <property type="match status" value="2"/>
</dbReference>
<dbReference type="EMBL" id="JAKOGI010000022">
    <property type="protein sequence ID" value="KAJ8449291.1"/>
    <property type="molecule type" value="Genomic_DNA"/>
</dbReference>
<dbReference type="Gene3D" id="1.10.10.60">
    <property type="entry name" value="Homeodomain-like"/>
    <property type="match status" value="2"/>
</dbReference>
<reference evidence="7" key="1">
    <citation type="submission" date="2022-04" db="EMBL/GenBank/DDBJ databases">
        <title>Carnegiea gigantea Genome sequencing and assembly v2.</title>
        <authorList>
            <person name="Copetti D."/>
            <person name="Sanderson M.J."/>
            <person name="Burquez A."/>
            <person name="Wojciechowski M.F."/>
        </authorList>
    </citation>
    <scope>NUCLEOTIDE SEQUENCE</scope>
    <source>
        <strain evidence="7">SGP5-SGP5p</strain>
        <tissue evidence="7">Aerial part</tissue>
    </source>
</reference>
<comment type="caution">
    <text evidence="7">The sequence shown here is derived from an EMBL/GenBank/DDBJ whole genome shotgun (WGS) entry which is preliminary data.</text>
</comment>
<accession>A0A9Q1KR29</accession>
<feature type="domain" description="Myb-like" evidence="5">
    <location>
        <begin position="68"/>
        <end position="118"/>
    </location>
</feature>
<evidence type="ECO:0000313" key="8">
    <source>
        <dbReference type="Proteomes" id="UP001153076"/>
    </source>
</evidence>
<feature type="domain" description="Myb-like" evidence="5">
    <location>
        <begin position="16"/>
        <end position="67"/>
    </location>
</feature>
<keyword evidence="2" id="KW-0677">Repeat</keyword>
<feature type="domain" description="HTH myb-type" evidence="6">
    <location>
        <begin position="16"/>
        <end position="71"/>
    </location>
</feature>
<organism evidence="7 8">
    <name type="scientific">Carnegiea gigantea</name>
    <dbReference type="NCBI Taxonomy" id="171969"/>
    <lineage>
        <taxon>Eukaryota</taxon>
        <taxon>Viridiplantae</taxon>
        <taxon>Streptophyta</taxon>
        <taxon>Embryophyta</taxon>
        <taxon>Tracheophyta</taxon>
        <taxon>Spermatophyta</taxon>
        <taxon>Magnoliopsida</taxon>
        <taxon>eudicotyledons</taxon>
        <taxon>Gunneridae</taxon>
        <taxon>Pentapetalae</taxon>
        <taxon>Caryophyllales</taxon>
        <taxon>Cactineae</taxon>
        <taxon>Cactaceae</taxon>
        <taxon>Cactoideae</taxon>
        <taxon>Echinocereeae</taxon>
        <taxon>Carnegiea</taxon>
    </lineage>
</organism>
<dbReference type="InterPro" id="IPR050560">
    <property type="entry name" value="MYB_TF"/>
</dbReference>
<dbReference type="InterPro" id="IPR009057">
    <property type="entry name" value="Homeodomain-like_sf"/>
</dbReference>
<keyword evidence="4" id="KW-0539">Nucleus</keyword>